<dbReference type="OrthoDB" id="5381604at2"/>
<protein>
    <submittedName>
        <fullName evidence="3">T9SS type A sorting domain-containing protein</fullName>
    </submittedName>
</protein>
<keyword evidence="4" id="KW-1185">Reference proteome</keyword>
<keyword evidence="1" id="KW-0732">Signal</keyword>
<reference evidence="4" key="1">
    <citation type="submission" date="2019-03" db="EMBL/GenBank/DDBJ databases">
        <title>Flavobacterium sp.</title>
        <authorList>
            <person name="Kim H."/>
        </authorList>
    </citation>
    <scope>NUCLEOTIDE SEQUENCE [LARGE SCALE GENOMIC DNA]</scope>
    <source>
        <strain evidence="4">GS13</strain>
    </source>
</reference>
<dbReference type="Pfam" id="PF18962">
    <property type="entry name" value="Por_Secre_tail"/>
    <property type="match status" value="1"/>
</dbReference>
<gene>
    <name evidence="3" type="ORF">E1750_01965</name>
</gene>
<dbReference type="AlphaFoldDB" id="A0A4P6Y5W2"/>
<evidence type="ECO:0000256" key="1">
    <source>
        <dbReference type="ARBA" id="ARBA00022729"/>
    </source>
</evidence>
<name>A0A4P6Y5W2_9FLAO</name>
<dbReference type="RefSeq" id="WP_133275147.1">
    <property type="nucleotide sequence ID" value="NZ_CP037933.1"/>
</dbReference>
<dbReference type="KEGG" id="fnk:E1750_01965"/>
<dbReference type="PROSITE" id="PS51257">
    <property type="entry name" value="PROKAR_LIPOPROTEIN"/>
    <property type="match status" value="1"/>
</dbReference>
<dbReference type="NCBIfam" id="TIGR04183">
    <property type="entry name" value="Por_Secre_tail"/>
    <property type="match status" value="1"/>
</dbReference>
<sequence>MRKIYLFITLISTSCFFGQTNYLVENFDYPAAALLSANGWYIHSATANSTAVNNGGLTWTGYIGSGVGNAALVNNTGVDVNKPLAGNITDGAAYASFLFKPSAAITSTGTGDYFFHFVKYSNETTPVYTATNTSYRGRVFVIQGTNTATQFKLGLNFNASAYIAPSNVTADLDITKTYLVVVKYKFNTGDFNDEVSLFVFAEGDAISTEPATPTLGPFTATPASPPAALPLGDDAGTIQGVALRQATLGQNAIVDGIYVRKVWNLTSPGTALSVDKFEKNTLKVYPNPAQNNRVSIYSSIAGEKEITLTDMSGKVVLKKTMTSDELDLTTVNKGVYLLQTKVGAATTTTKLIVN</sequence>
<evidence type="ECO:0000313" key="4">
    <source>
        <dbReference type="Proteomes" id="UP000291124"/>
    </source>
</evidence>
<dbReference type="InterPro" id="IPR026444">
    <property type="entry name" value="Secre_tail"/>
</dbReference>
<accession>A0A4P6Y5W2</accession>
<feature type="domain" description="Secretion system C-terminal sorting" evidence="2">
    <location>
        <begin position="284"/>
        <end position="353"/>
    </location>
</feature>
<evidence type="ECO:0000313" key="3">
    <source>
        <dbReference type="EMBL" id="QBN17616.1"/>
    </source>
</evidence>
<organism evidence="3 4">
    <name type="scientific">Flavobacterium nackdongense</name>
    <dbReference type="NCBI Taxonomy" id="2547394"/>
    <lineage>
        <taxon>Bacteria</taxon>
        <taxon>Pseudomonadati</taxon>
        <taxon>Bacteroidota</taxon>
        <taxon>Flavobacteriia</taxon>
        <taxon>Flavobacteriales</taxon>
        <taxon>Flavobacteriaceae</taxon>
        <taxon>Flavobacterium</taxon>
    </lineage>
</organism>
<evidence type="ECO:0000259" key="2">
    <source>
        <dbReference type="Pfam" id="PF18962"/>
    </source>
</evidence>
<dbReference type="Proteomes" id="UP000291124">
    <property type="component" value="Chromosome"/>
</dbReference>
<dbReference type="EMBL" id="CP037933">
    <property type="protein sequence ID" value="QBN17616.1"/>
    <property type="molecule type" value="Genomic_DNA"/>
</dbReference>
<proteinExistence type="predicted"/>